<reference evidence="1" key="1">
    <citation type="submission" date="2022-11" db="EMBL/GenBank/DDBJ databases">
        <authorList>
            <person name="Morgan W.R."/>
            <person name="Tartar A."/>
        </authorList>
    </citation>
    <scope>NUCLEOTIDE SEQUENCE</scope>
    <source>
        <strain evidence="1">ARSEF 373</strain>
    </source>
</reference>
<accession>A0AAV2Z6H6</accession>
<dbReference type="EMBL" id="DAKRPA010000024">
    <property type="protein sequence ID" value="DBA02998.1"/>
    <property type="molecule type" value="Genomic_DNA"/>
</dbReference>
<protein>
    <recommendedName>
        <fullName evidence="3">Glycosyltransferase family 8 protein</fullName>
    </recommendedName>
</protein>
<gene>
    <name evidence="1" type="ORF">N0F65_003186</name>
</gene>
<dbReference type="InterPro" id="IPR002495">
    <property type="entry name" value="Glyco_trans_8"/>
</dbReference>
<dbReference type="Proteomes" id="UP001146120">
    <property type="component" value="Unassembled WGS sequence"/>
</dbReference>
<dbReference type="InterPro" id="IPR029044">
    <property type="entry name" value="Nucleotide-diphossugar_trans"/>
</dbReference>
<evidence type="ECO:0008006" key="3">
    <source>
        <dbReference type="Google" id="ProtNLM"/>
    </source>
</evidence>
<sequence>QVREADTMTRQEHKRVYATLITSDSYSMGVEALVYSMYKVRSAFPLIVLHTPQVSTSTCQKLERFFAGFAASFRVELRCVPDIGIPELTNCDDVHVPGWVNSGYSKLNIFAMDEFDKIVYIDADAIVLENVDELFERETSFAAAPDVFPPDRFNAGVLVIKPNREFFQQLMSKANVLKSYDGGDTGFLNMYFPDWFQWGAESRLPFSYNAQRTMYWLVNERNPGYWQAIKPLKILHYSSNPKPWEDAKRKGDLELLWWQVYTESRCVALVPGGF</sequence>
<dbReference type="InterPro" id="IPR050587">
    <property type="entry name" value="GNT1/Glycosyltrans_8"/>
</dbReference>
<dbReference type="AlphaFoldDB" id="A0AAV2Z6H6"/>
<dbReference type="GO" id="GO:0016757">
    <property type="term" value="F:glycosyltransferase activity"/>
    <property type="evidence" value="ECO:0007669"/>
    <property type="project" value="InterPro"/>
</dbReference>
<evidence type="ECO:0000313" key="2">
    <source>
        <dbReference type="Proteomes" id="UP001146120"/>
    </source>
</evidence>
<reference evidence="1" key="2">
    <citation type="journal article" date="2023" name="Microbiol Resour">
        <title>Decontamination and Annotation of the Draft Genome Sequence of the Oomycete Lagenidium giganteum ARSEF 373.</title>
        <authorList>
            <person name="Morgan W.R."/>
            <person name="Tartar A."/>
        </authorList>
    </citation>
    <scope>NUCLEOTIDE SEQUENCE</scope>
    <source>
        <strain evidence="1">ARSEF 373</strain>
    </source>
</reference>
<comment type="caution">
    <text evidence="1">The sequence shown here is derived from an EMBL/GenBank/DDBJ whole genome shotgun (WGS) entry which is preliminary data.</text>
</comment>
<feature type="non-terminal residue" evidence="1">
    <location>
        <position position="1"/>
    </location>
</feature>
<dbReference type="CDD" id="cd02537">
    <property type="entry name" value="GT8_Glycogenin"/>
    <property type="match status" value="1"/>
</dbReference>
<proteinExistence type="predicted"/>
<evidence type="ECO:0000313" key="1">
    <source>
        <dbReference type="EMBL" id="DBA02998.1"/>
    </source>
</evidence>
<keyword evidence="2" id="KW-1185">Reference proteome</keyword>
<name>A0AAV2Z6H6_9STRA</name>
<organism evidence="1 2">
    <name type="scientific">Lagenidium giganteum</name>
    <dbReference type="NCBI Taxonomy" id="4803"/>
    <lineage>
        <taxon>Eukaryota</taxon>
        <taxon>Sar</taxon>
        <taxon>Stramenopiles</taxon>
        <taxon>Oomycota</taxon>
        <taxon>Peronosporomycetes</taxon>
        <taxon>Pythiales</taxon>
        <taxon>Pythiaceae</taxon>
    </lineage>
</organism>
<dbReference type="Gene3D" id="3.90.550.10">
    <property type="entry name" value="Spore Coat Polysaccharide Biosynthesis Protein SpsA, Chain A"/>
    <property type="match status" value="1"/>
</dbReference>
<dbReference type="Pfam" id="PF01501">
    <property type="entry name" value="Glyco_transf_8"/>
    <property type="match status" value="1"/>
</dbReference>
<dbReference type="SUPFAM" id="SSF53448">
    <property type="entry name" value="Nucleotide-diphospho-sugar transferases"/>
    <property type="match status" value="1"/>
</dbReference>
<dbReference type="PANTHER" id="PTHR11183">
    <property type="entry name" value="GLYCOGENIN SUBFAMILY MEMBER"/>
    <property type="match status" value="1"/>
</dbReference>